<keyword evidence="4" id="KW-1185">Reference proteome</keyword>
<keyword evidence="2" id="KW-0472">Membrane</keyword>
<evidence type="ECO:0000256" key="1">
    <source>
        <dbReference type="SAM" id="MobiDB-lite"/>
    </source>
</evidence>
<evidence type="ECO:0000313" key="4">
    <source>
        <dbReference type="Proteomes" id="UP000460272"/>
    </source>
</evidence>
<evidence type="ECO:0000256" key="2">
    <source>
        <dbReference type="SAM" id="Phobius"/>
    </source>
</evidence>
<accession>A0A6P2C7X9</accession>
<reference evidence="3 4" key="1">
    <citation type="submission" date="2018-11" db="EMBL/GenBank/DDBJ databases">
        <title>Trebonia kvetii gen.nov., sp.nov., a novel acidophilic actinobacterium, and proposal of the new actinobacterial family Treboniaceae fam. nov.</title>
        <authorList>
            <person name="Rapoport D."/>
            <person name="Sagova-Mareckova M."/>
            <person name="Sedlacek I."/>
            <person name="Provaznik J."/>
            <person name="Kralova S."/>
            <person name="Pavlinic D."/>
            <person name="Benes V."/>
            <person name="Kopecky J."/>
        </authorList>
    </citation>
    <scope>NUCLEOTIDE SEQUENCE [LARGE SCALE GENOMIC DNA]</scope>
    <source>
        <strain evidence="3 4">15Tr583</strain>
    </source>
</reference>
<dbReference type="EMBL" id="RPFW01000001">
    <property type="protein sequence ID" value="TVZ06141.1"/>
    <property type="molecule type" value="Genomic_DNA"/>
</dbReference>
<gene>
    <name evidence="3" type="ORF">EAS64_01445</name>
</gene>
<organism evidence="3 4">
    <name type="scientific">Trebonia kvetii</name>
    <dbReference type="NCBI Taxonomy" id="2480626"/>
    <lineage>
        <taxon>Bacteria</taxon>
        <taxon>Bacillati</taxon>
        <taxon>Actinomycetota</taxon>
        <taxon>Actinomycetes</taxon>
        <taxon>Streptosporangiales</taxon>
        <taxon>Treboniaceae</taxon>
        <taxon>Trebonia</taxon>
    </lineage>
</organism>
<keyword evidence="2" id="KW-0812">Transmembrane</keyword>
<dbReference type="AlphaFoldDB" id="A0A6P2C7X9"/>
<comment type="caution">
    <text evidence="3">The sequence shown here is derived from an EMBL/GenBank/DDBJ whole genome shotgun (WGS) entry which is preliminary data.</text>
</comment>
<feature type="region of interest" description="Disordered" evidence="1">
    <location>
        <begin position="122"/>
        <end position="176"/>
    </location>
</feature>
<feature type="transmembrane region" description="Helical" evidence="2">
    <location>
        <begin position="20"/>
        <end position="42"/>
    </location>
</feature>
<protein>
    <submittedName>
        <fullName evidence="3">Uncharacterized protein</fullName>
    </submittedName>
</protein>
<feature type="compositionally biased region" description="Basic and acidic residues" evidence="1">
    <location>
        <begin position="122"/>
        <end position="131"/>
    </location>
</feature>
<keyword evidence="2" id="KW-1133">Transmembrane helix</keyword>
<proteinExistence type="predicted"/>
<name>A0A6P2C7X9_9ACTN</name>
<dbReference type="Proteomes" id="UP000460272">
    <property type="component" value="Unassembled WGS sequence"/>
</dbReference>
<sequence>MKPADAMDWLQESASVISRFAIMHGPVVAVAAGITIALIVALRKLFENLPPIVESIYKRREDILRSKQQIQAAKAEGKVNRIRAIADRKASKIRLRQQAGVLGRTDVQSVDDAVKLIKAIHTDPDQPENRRLPNNVLGRVYTDSTGNGTTKENGASPTPGSGPTANVRRLRKPGPS</sequence>
<feature type="compositionally biased region" description="Polar residues" evidence="1">
    <location>
        <begin position="142"/>
        <end position="164"/>
    </location>
</feature>
<evidence type="ECO:0000313" key="3">
    <source>
        <dbReference type="EMBL" id="TVZ06141.1"/>
    </source>
</evidence>